<evidence type="ECO:0000313" key="4">
    <source>
        <dbReference type="Proteomes" id="UP000298030"/>
    </source>
</evidence>
<accession>A0A4Y7T4P0</accession>
<reference evidence="3 4" key="1">
    <citation type="journal article" date="2019" name="Nat. Ecol. Evol.">
        <title>Megaphylogeny resolves global patterns of mushroom evolution.</title>
        <authorList>
            <person name="Varga T."/>
            <person name="Krizsan K."/>
            <person name="Foldi C."/>
            <person name="Dima B."/>
            <person name="Sanchez-Garcia M."/>
            <person name="Sanchez-Ramirez S."/>
            <person name="Szollosi G.J."/>
            <person name="Szarkandi J.G."/>
            <person name="Papp V."/>
            <person name="Albert L."/>
            <person name="Andreopoulos W."/>
            <person name="Angelini C."/>
            <person name="Antonin V."/>
            <person name="Barry K.W."/>
            <person name="Bougher N.L."/>
            <person name="Buchanan P."/>
            <person name="Buyck B."/>
            <person name="Bense V."/>
            <person name="Catcheside P."/>
            <person name="Chovatia M."/>
            <person name="Cooper J."/>
            <person name="Damon W."/>
            <person name="Desjardin D."/>
            <person name="Finy P."/>
            <person name="Geml J."/>
            <person name="Haridas S."/>
            <person name="Hughes K."/>
            <person name="Justo A."/>
            <person name="Karasinski D."/>
            <person name="Kautmanova I."/>
            <person name="Kiss B."/>
            <person name="Kocsube S."/>
            <person name="Kotiranta H."/>
            <person name="LaButti K.M."/>
            <person name="Lechner B.E."/>
            <person name="Liimatainen K."/>
            <person name="Lipzen A."/>
            <person name="Lukacs Z."/>
            <person name="Mihaltcheva S."/>
            <person name="Morgado L.N."/>
            <person name="Niskanen T."/>
            <person name="Noordeloos M.E."/>
            <person name="Ohm R.A."/>
            <person name="Ortiz-Santana B."/>
            <person name="Ovrebo C."/>
            <person name="Racz N."/>
            <person name="Riley R."/>
            <person name="Savchenko A."/>
            <person name="Shiryaev A."/>
            <person name="Soop K."/>
            <person name="Spirin V."/>
            <person name="Szebenyi C."/>
            <person name="Tomsovsky M."/>
            <person name="Tulloss R.E."/>
            <person name="Uehling J."/>
            <person name="Grigoriev I.V."/>
            <person name="Vagvolgyi C."/>
            <person name="Papp T."/>
            <person name="Martin F.M."/>
            <person name="Miettinen O."/>
            <person name="Hibbett D.S."/>
            <person name="Nagy L.G."/>
        </authorList>
    </citation>
    <scope>NUCLEOTIDE SEQUENCE [LARGE SCALE GENOMIC DNA]</scope>
    <source>
        <strain evidence="3 4">FP101781</strain>
    </source>
</reference>
<dbReference type="Proteomes" id="UP000298030">
    <property type="component" value="Unassembled WGS sequence"/>
</dbReference>
<dbReference type="InterPro" id="IPR041232">
    <property type="entry name" value="NPL"/>
</dbReference>
<name>A0A4Y7T4P0_COPMI</name>
<feature type="domain" description="Nucleoplasmin-like" evidence="2">
    <location>
        <begin position="6"/>
        <end position="103"/>
    </location>
</feature>
<protein>
    <recommendedName>
        <fullName evidence="2">Nucleoplasmin-like domain-containing protein</fullName>
    </recommendedName>
</protein>
<feature type="compositionally biased region" description="Low complexity" evidence="1">
    <location>
        <begin position="156"/>
        <end position="165"/>
    </location>
</feature>
<evidence type="ECO:0000256" key="1">
    <source>
        <dbReference type="SAM" id="MobiDB-lite"/>
    </source>
</evidence>
<dbReference type="AlphaFoldDB" id="A0A4Y7T4P0"/>
<comment type="caution">
    <text evidence="3">The sequence shown here is derived from an EMBL/GenBank/DDBJ whole genome shotgun (WGS) entry which is preliminary data.</text>
</comment>
<sequence length="252" mass="26771">MSRGKLWILNVSAGSGRSFTPAARLQLTSSCIASMQAPEAPESGRVVLEMGCAQVPTRNRRTAISSFIRHVCEQDNPGVELEAGNSYEFFVNGPFSIQLTGYYRVPRTIPPSKPVYPSKEVAPVKFTGHHPPAPSTSQNAPRIAGHHPSPLPPTSQKAQQKAPAEAPRRQSALPASSHKTPLGHRKSTAGPSAGSAAKLSVTGIPHPGGSRQMPRALVAPPTRLQRRSGSSAFAGQQQPLASGKINPYYPQP</sequence>
<dbReference type="Pfam" id="PF17800">
    <property type="entry name" value="NPL"/>
    <property type="match status" value="1"/>
</dbReference>
<dbReference type="EMBL" id="QPFP01000032">
    <property type="protein sequence ID" value="TEB28562.1"/>
    <property type="molecule type" value="Genomic_DNA"/>
</dbReference>
<organism evidence="3 4">
    <name type="scientific">Coprinellus micaceus</name>
    <name type="common">Glistening ink-cap mushroom</name>
    <name type="synonym">Coprinus micaceus</name>
    <dbReference type="NCBI Taxonomy" id="71717"/>
    <lineage>
        <taxon>Eukaryota</taxon>
        <taxon>Fungi</taxon>
        <taxon>Dikarya</taxon>
        <taxon>Basidiomycota</taxon>
        <taxon>Agaricomycotina</taxon>
        <taxon>Agaricomycetes</taxon>
        <taxon>Agaricomycetidae</taxon>
        <taxon>Agaricales</taxon>
        <taxon>Agaricineae</taxon>
        <taxon>Psathyrellaceae</taxon>
        <taxon>Coprinellus</taxon>
    </lineage>
</organism>
<evidence type="ECO:0000259" key="2">
    <source>
        <dbReference type="Pfam" id="PF17800"/>
    </source>
</evidence>
<gene>
    <name evidence="3" type="ORF">FA13DRAFT_1794021</name>
</gene>
<evidence type="ECO:0000313" key="3">
    <source>
        <dbReference type="EMBL" id="TEB28562.1"/>
    </source>
</evidence>
<feature type="compositionally biased region" description="Polar residues" evidence="1">
    <location>
        <begin position="227"/>
        <end position="240"/>
    </location>
</feature>
<feature type="region of interest" description="Disordered" evidence="1">
    <location>
        <begin position="123"/>
        <end position="252"/>
    </location>
</feature>
<keyword evidence="4" id="KW-1185">Reference proteome</keyword>
<dbReference type="Gene3D" id="2.60.120.340">
    <property type="entry name" value="Nucleoplasmin core domain"/>
    <property type="match status" value="1"/>
</dbReference>
<proteinExistence type="predicted"/>